<evidence type="ECO:0000313" key="2">
    <source>
        <dbReference type="Proteomes" id="UP000070319"/>
    </source>
</evidence>
<sequence length="112" mass="13127">MLHNFKLADYVSRTIFKDFTFNARLVSYLMSNNVCERQIRRITKYRNNSFFVGSPEAGEDFARLQSLFANIKNHALDAMTYISDLFRRIKNTAVEDMENLLAHKRQPDCLAK</sequence>
<proteinExistence type="predicted"/>
<gene>
    <name evidence="1" type="ORF">HMPREF2531_03306</name>
</gene>
<dbReference type="PATRIC" id="fig|329854.7.peg.3375"/>
<dbReference type="EMBL" id="LTDF01000130">
    <property type="protein sequence ID" value="KXT45986.1"/>
    <property type="molecule type" value="Genomic_DNA"/>
</dbReference>
<comment type="caution">
    <text evidence="1">The sequence shown here is derived from an EMBL/GenBank/DDBJ whole genome shotgun (WGS) entry which is preliminary data.</text>
</comment>
<protein>
    <submittedName>
        <fullName evidence="1">Uncharacterized protein</fullName>
    </submittedName>
</protein>
<reference evidence="1 2" key="1">
    <citation type="submission" date="2016-02" db="EMBL/GenBank/DDBJ databases">
        <authorList>
            <person name="Wen L."/>
            <person name="He K."/>
            <person name="Yang H."/>
        </authorList>
    </citation>
    <scope>NUCLEOTIDE SEQUENCE [LARGE SCALE GENOMIC DNA]</scope>
    <source>
        <strain evidence="1 2">KLE1704</strain>
    </source>
</reference>
<organism evidence="1">
    <name type="scientific">Bacteroides intestinalis</name>
    <dbReference type="NCBI Taxonomy" id="329854"/>
    <lineage>
        <taxon>Bacteria</taxon>
        <taxon>Pseudomonadati</taxon>
        <taxon>Bacteroidota</taxon>
        <taxon>Bacteroidia</taxon>
        <taxon>Bacteroidales</taxon>
        <taxon>Bacteroidaceae</taxon>
        <taxon>Bacteroides</taxon>
    </lineage>
</organism>
<accession>A0A139L3J6</accession>
<dbReference type="AlphaFoldDB" id="A0A139L3J6"/>
<evidence type="ECO:0000313" key="1">
    <source>
        <dbReference type="EMBL" id="KXT45986.1"/>
    </source>
</evidence>
<name>A0A139L3J6_9BACE</name>
<dbReference type="Proteomes" id="UP000070319">
    <property type="component" value="Unassembled WGS sequence"/>
</dbReference>